<dbReference type="Gene3D" id="1.10.630.10">
    <property type="entry name" value="Cytochrome P450"/>
    <property type="match status" value="1"/>
</dbReference>
<reference evidence="8" key="1">
    <citation type="submission" date="2022-10" db="EMBL/GenBank/DDBJ databases">
        <title>The complete genomes of actinobacterial strains from the NBC collection.</title>
        <authorList>
            <person name="Joergensen T.S."/>
            <person name="Alvarez Arevalo M."/>
            <person name="Sterndorff E.B."/>
            <person name="Faurdal D."/>
            <person name="Vuksanovic O."/>
            <person name="Mourched A.-S."/>
            <person name="Charusanti P."/>
            <person name="Shaw S."/>
            <person name="Blin K."/>
            <person name="Weber T."/>
        </authorList>
    </citation>
    <scope>NUCLEOTIDE SEQUENCE</scope>
    <source>
        <strain evidence="8">NBC_01482</strain>
    </source>
</reference>
<dbReference type="SUPFAM" id="SSF48264">
    <property type="entry name" value="Cytochrome P450"/>
    <property type="match status" value="1"/>
</dbReference>
<evidence type="ECO:0000313" key="9">
    <source>
        <dbReference type="Proteomes" id="UP001432062"/>
    </source>
</evidence>
<proteinExistence type="inferred from homology"/>
<sequence>MMTTRLATRPTGTNAVPTAPGALPLIGHSHRLARRPYRFLQTLSDLGPVVRVKIPGYDTYVVTEPDLIREAFVGLSDQGSMIDRAEALLGAGVTVLSGPQHKRERRMIAPAFARGRIAQYATVMTRLGAEQADAWRDGQMVVVDTEMHDLALRTVAGALFSGDLGAETGAEIHEMLTPVMTLLARRVTRPAWIDKLPLPSNRRFEGLVAGMKSATSKIIAAYRADLAADPNLDHGDLLDTLIKARDEDGVALTDAQVHDELINFLVGGTEATGMTLSWVFHELGRNPELEAAFHAEIDAVLGGRPAEFADLGRLDLTKRIVTETLRMYSPWLTVRDVPANYELGGKALPKGAMLLVCPVAVHRDPAIFPNPDEFDPDRWLPAAMESRPKGAYLPFGMGTRQCPGNVFSLTEVALQVATIGGRWRLRPMPGIAVQETVIGALVHPKYLPMRVVARQVQTGHVADSSGSERGAA</sequence>
<dbReference type="PRINTS" id="PR00465">
    <property type="entry name" value="EP450IV"/>
</dbReference>
<dbReference type="PANTHER" id="PTHR24291">
    <property type="entry name" value="CYTOCHROME P450 FAMILY 4"/>
    <property type="match status" value="1"/>
</dbReference>
<keyword evidence="4 7" id="KW-0560">Oxidoreductase</keyword>
<dbReference type="InterPro" id="IPR002403">
    <property type="entry name" value="Cyt_P450_E_grp-IV"/>
</dbReference>
<keyword evidence="2 7" id="KW-0349">Heme</keyword>
<dbReference type="Pfam" id="PF00067">
    <property type="entry name" value="p450"/>
    <property type="match status" value="1"/>
</dbReference>
<accession>A0ABZ1YXP3</accession>
<dbReference type="InterPro" id="IPR050196">
    <property type="entry name" value="Cytochrome_P450_Monoox"/>
</dbReference>
<keyword evidence="3 7" id="KW-0479">Metal-binding</keyword>
<dbReference type="PRINTS" id="PR00385">
    <property type="entry name" value="P450"/>
</dbReference>
<evidence type="ECO:0000256" key="2">
    <source>
        <dbReference type="ARBA" id="ARBA00022617"/>
    </source>
</evidence>
<dbReference type="InterPro" id="IPR001128">
    <property type="entry name" value="Cyt_P450"/>
</dbReference>
<evidence type="ECO:0000313" key="8">
    <source>
        <dbReference type="EMBL" id="WUV46931.1"/>
    </source>
</evidence>
<gene>
    <name evidence="8" type="ORF">OG563_01330</name>
</gene>
<evidence type="ECO:0000256" key="5">
    <source>
        <dbReference type="ARBA" id="ARBA00023004"/>
    </source>
</evidence>
<name>A0ABZ1YXP3_9NOCA</name>
<evidence type="ECO:0000256" key="1">
    <source>
        <dbReference type="ARBA" id="ARBA00010617"/>
    </source>
</evidence>
<evidence type="ECO:0000256" key="7">
    <source>
        <dbReference type="RuleBase" id="RU000461"/>
    </source>
</evidence>
<protein>
    <submittedName>
        <fullName evidence="8">Cytochrome P450</fullName>
    </submittedName>
</protein>
<evidence type="ECO:0000256" key="4">
    <source>
        <dbReference type="ARBA" id="ARBA00023002"/>
    </source>
</evidence>
<evidence type="ECO:0000256" key="3">
    <source>
        <dbReference type="ARBA" id="ARBA00022723"/>
    </source>
</evidence>
<keyword evidence="6 7" id="KW-0503">Monooxygenase</keyword>
<dbReference type="Proteomes" id="UP001432062">
    <property type="component" value="Chromosome"/>
</dbReference>
<organism evidence="8 9">
    <name type="scientific">Nocardia vinacea</name>
    <dbReference type="NCBI Taxonomy" id="96468"/>
    <lineage>
        <taxon>Bacteria</taxon>
        <taxon>Bacillati</taxon>
        <taxon>Actinomycetota</taxon>
        <taxon>Actinomycetes</taxon>
        <taxon>Mycobacteriales</taxon>
        <taxon>Nocardiaceae</taxon>
        <taxon>Nocardia</taxon>
    </lineage>
</organism>
<evidence type="ECO:0000256" key="6">
    <source>
        <dbReference type="ARBA" id="ARBA00023033"/>
    </source>
</evidence>
<dbReference type="EMBL" id="CP109441">
    <property type="protein sequence ID" value="WUV46931.1"/>
    <property type="molecule type" value="Genomic_DNA"/>
</dbReference>
<dbReference type="RefSeq" id="WP_329410980.1">
    <property type="nucleotide sequence ID" value="NZ_CP109441.1"/>
</dbReference>
<comment type="similarity">
    <text evidence="1 7">Belongs to the cytochrome P450 family.</text>
</comment>
<keyword evidence="9" id="KW-1185">Reference proteome</keyword>
<dbReference type="PANTHER" id="PTHR24291:SF50">
    <property type="entry name" value="BIFUNCTIONAL ALBAFLAVENONE MONOOXYGENASE_TERPENE SYNTHASE"/>
    <property type="match status" value="1"/>
</dbReference>
<dbReference type="InterPro" id="IPR036396">
    <property type="entry name" value="Cyt_P450_sf"/>
</dbReference>
<keyword evidence="5 7" id="KW-0408">Iron</keyword>
<dbReference type="PROSITE" id="PS00086">
    <property type="entry name" value="CYTOCHROME_P450"/>
    <property type="match status" value="1"/>
</dbReference>
<dbReference type="InterPro" id="IPR017972">
    <property type="entry name" value="Cyt_P450_CS"/>
</dbReference>